<keyword evidence="11" id="KW-0460">Magnesium</keyword>
<feature type="transmembrane region" description="Helical" evidence="24">
    <location>
        <begin position="163"/>
        <end position="186"/>
    </location>
</feature>
<dbReference type="PROSITE" id="PS00154">
    <property type="entry name" value="ATPASE_E1_E2"/>
    <property type="match status" value="1"/>
</dbReference>
<evidence type="ECO:0000256" key="7">
    <source>
        <dbReference type="ARBA" id="ARBA00022692"/>
    </source>
</evidence>
<feature type="compositionally biased region" description="Basic and acidic residues" evidence="23">
    <location>
        <begin position="95"/>
        <end position="104"/>
    </location>
</feature>
<organism evidence="26">
    <name type="scientific">Candidozyma auris</name>
    <name type="common">Yeast</name>
    <name type="synonym">Candida auris</name>
    <dbReference type="NCBI Taxonomy" id="498019"/>
    <lineage>
        <taxon>Eukaryota</taxon>
        <taxon>Fungi</taxon>
        <taxon>Dikarya</taxon>
        <taxon>Ascomycota</taxon>
        <taxon>Saccharomycotina</taxon>
        <taxon>Pichiomycetes</taxon>
        <taxon>Metschnikowiaceae</taxon>
        <taxon>Candidozyma</taxon>
    </lineage>
</organism>
<keyword evidence="17 24" id="KW-0472">Membrane</keyword>
<dbReference type="SUPFAM" id="SSF81665">
    <property type="entry name" value="Calcium ATPase, transmembrane domain M"/>
    <property type="match status" value="1"/>
</dbReference>
<evidence type="ECO:0000256" key="4">
    <source>
        <dbReference type="ARBA" id="ARBA00022475"/>
    </source>
</evidence>
<evidence type="ECO:0000256" key="6">
    <source>
        <dbReference type="ARBA" id="ARBA00022553"/>
    </source>
</evidence>
<name>A0A8F2W123_CANAR</name>
<evidence type="ECO:0000256" key="12">
    <source>
        <dbReference type="ARBA" id="ARBA00022958"/>
    </source>
</evidence>
<dbReference type="InterPro" id="IPR006414">
    <property type="entry name" value="P-type_ATPase_IID"/>
</dbReference>
<comment type="catalytic activity">
    <reaction evidence="22">
        <text>Na(+)(in) + ATP + H2O = Na(+)(out) + ADP + phosphate + H(+)</text>
        <dbReference type="Rhea" id="RHEA:14633"/>
        <dbReference type="ChEBI" id="CHEBI:15377"/>
        <dbReference type="ChEBI" id="CHEBI:15378"/>
        <dbReference type="ChEBI" id="CHEBI:29101"/>
        <dbReference type="ChEBI" id="CHEBI:30616"/>
        <dbReference type="ChEBI" id="CHEBI:43474"/>
        <dbReference type="ChEBI" id="CHEBI:456216"/>
        <dbReference type="EC" id="7.2.2.3"/>
    </reaction>
    <physiologicalReaction direction="left-to-right" evidence="22">
        <dbReference type="Rhea" id="RHEA:14634"/>
    </physiologicalReaction>
</comment>
<evidence type="ECO:0000256" key="23">
    <source>
        <dbReference type="SAM" id="MobiDB-lite"/>
    </source>
</evidence>
<evidence type="ECO:0000256" key="20">
    <source>
        <dbReference type="ARBA" id="ARBA00035029"/>
    </source>
</evidence>
<keyword evidence="10" id="KW-0067">ATP-binding</keyword>
<keyword evidence="5" id="KW-0633">Potassium transport</keyword>
<dbReference type="GO" id="GO:0008556">
    <property type="term" value="F:P-type potassium transmembrane transporter activity"/>
    <property type="evidence" value="ECO:0007669"/>
    <property type="project" value="UniProtKB-ARBA"/>
</dbReference>
<evidence type="ECO:0000256" key="17">
    <source>
        <dbReference type="ARBA" id="ARBA00023136"/>
    </source>
</evidence>
<evidence type="ECO:0000256" key="11">
    <source>
        <dbReference type="ARBA" id="ARBA00022842"/>
    </source>
</evidence>
<dbReference type="FunFam" id="3.40.1110.10:FF:000039">
    <property type="entry name" value="Sodium P-type ATPase"/>
    <property type="match status" value="1"/>
</dbReference>
<comment type="catalytic activity">
    <reaction evidence="21">
        <text>K(+)(in) + ATP + H2O = K(+)(out) + ADP + phosphate + H(+)</text>
        <dbReference type="Rhea" id="RHEA:75815"/>
        <dbReference type="ChEBI" id="CHEBI:15377"/>
        <dbReference type="ChEBI" id="CHEBI:15378"/>
        <dbReference type="ChEBI" id="CHEBI:29103"/>
        <dbReference type="ChEBI" id="CHEBI:30616"/>
        <dbReference type="ChEBI" id="CHEBI:43474"/>
        <dbReference type="ChEBI" id="CHEBI:456216"/>
    </reaction>
</comment>
<feature type="domain" description="Cation-transporting P-type ATPase N-terminal" evidence="25">
    <location>
        <begin position="117"/>
        <end position="191"/>
    </location>
</feature>
<dbReference type="EC" id="7.2.2.3" evidence="20"/>
<dbReference type="InterPro" id="IPR044492">
    <property type="entry name" value="P_typ_ATPase_HD_dom"/>
</dbReference>
<feature type="transmembrane region" description="Helical" evidence="24">
    <location>
        <begin position="419"/>
        <end position="449"/>
    </location>
</feature>
<evidence type="ECO:0000256" key="5">
    <source>
        <dbReference type="ARBA" id="ARBA00022538"/>
    </source>
</evidence>
<dbReference type="GO" id="GO:0030003">
    <property type="term" value="P:intracellular monoatomic cation homeostasis"/>
    <property type="evidence" value="ECO:0007669"/>
    <property type="project" value="UniProtKB-ARBA"/>
</dbReference>
<evidence type="ECO:0000256" key="3">
    <source>
        <dbReference type="ARBA" id="ARBA00022448"/>
    </source>
</evidence>
<dbReference type="Pfam" id="PF08282">
    <property type="entry name" value="Hydrolase_3"/>
    <property type="match status" value="1"/>
</dbReference>
<dbReference type="SFLD" id="SFLDF00027">
    <property type="entry name" value="p-type_atpase"/>
    <property type="match status" value="1"/>
</dbReference>
<gene>
    <name evidence="26" type="ORF">CA7LBN_002505</name>
</gene>
<dbReference type="InterPro" id="IPR036412">
    <property type="entry name" value="HAD-like_sf"/>
</dbReference>
<dbReference type="SUPFAM" id="SSF81653">
    <property type="entry name" value="Calcium ATPase, transduction domain A"/>
    <property type="match status" value="1"/>
</dbReference>
<dbReference type="GO" id="GO:0008554">
    <property type="term" value="F:P-type sodium transporter activity"/>
    <property type="evidence" value="ECO:0007669"/>
    <property type="project" value="UniProtKB-EC"/>
</dbReference>
<dbReference type="InterPro" id="IPR009846">
    <property type="entry name" value="SF3b5/RDS3-10"/>
</dbReference>
<accession>A0A8F2W123</accession>
<evidence type="ECO:0000256" key="18">
    <source>
        <dbReference type="ARBA" id="ARBA00023201"/>
    </source>
</evidence>
<dbReference type="GO" id="GO:0005524">
    <property type="term" value="F:ATP binding"/>
    <property type="evidence" value="ECO:0007669"/>
    <property type="project" value="UniProtKB-KW"/>
</dbReference>
<dbReference type="PANTHER" id="PTHR42861">
    <property type="entry name" value="CALCIUM-TRANSPORTING ATPASE"/>
    <property type="match status" value="1"/>
</dbReference>
<evidence type="ECO:0000256" key="13">
    <source>
        <dbReference type="ARBA" id="ARBA00022967"/>
    </source>
</evidence>
<keyword evidence="8" id="KW-0479">Metal-binding</keyword>
<feature type="transmembrane region" description="Helical" evidence="24">
    <location>
        <begin position="1005"/>
        <end position="1023"/>
    </location>
</feature>
<feature type="transmembrane region" description="Helical" evidence="24">
    <location>
        <begin position="954"/>
        <end position="978"/>
    </location>
</feature>
<dbReference type="InterPro" id="IPR023214">
    <property type="entry name" value="HAD_sf"/>
</dbReference>
<evidence type="ECO:0000256" key="9">
    <source>
        <dbReference type="ARBA" id="ARBA00022741"/>
    </source>
</evidence>
<dbReference type="GO" id="GO:0046872">
    <property type="term" value="F:metal ion binding"/>
    <property type="evidence" value="ECO:0007669"/>
    <property type="project" value="UniProtKB-KW"/>
</dbReference>
<dbReference type="Pfam" id="PF00122">
    <property type="entry name" value="E1-E2_ATPase"/>
    <property type="match status" value="1"/>
</dbReference>
<dbReference type="Gene3D" id="3.40.50.1000">
    <property type="entry name" value="HAD superfamily/HAD-like"/>
    <property type="match status" value="1"/>
</dbReference>
<dbReference type="InterPro" id="IPR023298">
    <property type="entry name" value="ATPase_P-typ_TM_dom_sf"/>
</dbReference>
<evidence type="ECO:0000313" key="26">
    <source>
        <dbReference type="EMBL" id="QWW23704.1"/>
    </source>
</evidence>
<evidence type="ECO:0000256" key="15">
    <source>
        <dbReference type="ARBA" id="ARBA00023053"/>
    </source>
</evidence>
<keyword evidence="6" id="KW-0597">Phosphoprotein</keyword>
<keyword evidence="16" id="KW-0406">Ion transport</keyword>
<keyword evidence="7 24" id="KW-0812">Transmembrane</keyword>
<comment type="subcellular location">
    <subcellularLocation>
        <location evidence="2">Cell membrane</location>
        <topology evidence="2">Multi-pass membrane protein</topology>
    </subcellularLocation>
</comment>
<dbReference type="Pfam" id="PF07189">
    <property type="entry name" value="SF3b10"/>
    <property type="match status" value="1"/>
</dbReference>
<reference evidence="26" key="1">
    <citation type="submission" date="2021-06" db="EMBL/GenBank/DDBJ databases">
        <title>Candida auris outbreak in lebanese hospital.</title>
        <authorList>
            <person name="Finianos M."/>
        </authorList>
    </citation>
    <scope>NUCLEOTIDE SEQUENCE</scope>
    <source>
        <strain evidence="26">CA7LBN</strain>
    </source>
</reference>
<keyword evidence="4" id="KW-1003">Cell membrane</keyword>
<evidence type="ECO:0000256" key="16">
    <source>
        <dbReference type="ARBA" id="ARBA00023065"/>
    </source>
</evidence>
<comment type="similarity">
    <text evidence="19">Belongs to the cation transport ATPase (P-type) (TC 3.A.3) family. Type IID subfamily.</text>
</comment>
<feature type="region of interest" description="Disordered" evidence="23">
    <location>
        <begin position="95"/>
        <end position="114"/>
    </location>
</feature>
<dbReference type="Gene3D" id="3.40.1110.10">
    <property type="entry name" value="Calcium-transporting ATPase, cytoplasmic domain N"/>
    <property type="match status" value="1"/>
</dbReference>
<dbReference type="Pfam" id="PF00690">
    <property type="entry name" value="Cation_ATPase_N"/>
    <property type="match status" value="1"/>
</dbReference>
<dbReference type="GO" id="GO:0016887">
    <property type="term" value="F:ATP hydrolysis activity"/>
    <property type="evidence" value="ECO:0007669"/>
    <property type="project" value="InterPro"/>
</dbReference>
<dbReference type="SFLD" id="SFLDS00003">
    <property type="entry name" value="Haloacid_Dehalogenase"/>
    <property type="match status" value="1"/>
</dbReference>
<dbReference type="SUPFAM" id="SSF56784">
    <property type="entry name" value="HAD-like"/>
    <property type="match status" value="1"/>
</dbReference>
<dbReference type="FunFam" id="1.20.1110.10:FF:000040">
    <property type="entry name" value="Na(+)-exporting P-type ATPase"/>
    <property type="match status" value="1"/>
</dbReference>
<dbReference type="SMART" id="SM00831">
    <property type="entry name" value="Cation_ATPase_N"/>
    <property type="match status" value="1"/>
</dbReference>
<dbReference type="Gene3D" id="1.20.1110.10">
    <property type="entry name" value="Calcium-transporting ATPase, transmembrane domain"/>
    <property type="match status" value="2"/>
</dbReference>
<dbReference type="PRINTS" id="PR00119">
    <property type="entry name" value="CATATPASE"/>
</dbReference>
<dbReference type="Gene3D" id="2.70.150.10">
    <property type="entry name" value="Calcium-transporting ATPase, cytoplasmic transduction domain A"/>
    <property type="match status" value="1"/>
</dbReference>
<dbReference type="FunFam" id="2.70.150.10:FF:000160">
    <property type="entry name" value="Sarcoplasmic/endoplasmic reticulum calcium ATPase 1"/>
    <property type="match status" value="1"/>
</dbReference>
<dbReference type="InterPro" id="IPR018303">
    <property type="entry name" value="ATPase_P-typ_P_site"/>
</dbReference>
<dbReference type="InterPro" id="IPR001757">
    <property type="entry name" value="P_typ_ATPase"/>
</dbReference>
<evidence type="ECO:0000259" key="25">
    <source>
        <dbReference type="SMART" id="SM00831"/>
    </source>
</evidence>
<feature type="transmembrane region" description="Helical" evidence="24">
    <location>
        <begin position="916"/>
        <end position="933"/>
    </location>
</feature>
<dbReference type="InterPro" id="IPR006068">
    <property type="entry name" value="ATPase_P-typ_cation-transptr_C"/>
</dbReference>
<evidence type="ECO:0000256" key="21">
    <source>
        <dbReference type="ARBA" id="ARBA00048599"/>
    </source>
</evidence>
<dbReference type="AlphaFoldDB" id="A0A8F2W123"/>
<sequence>MADKVREHKEYLRHKAKYIGVGNADTTREEFFTNVHRDTLASIVLHDSLLTYNSVAMSKHKHLVRRDLIKRMVQPLQPREDDQKKYNVPFSREKVEVQGGEKPRNLGHSSPSDNEFQPYRLTADAVASIFQVDVESGLSASQVADSAAKYGPNNLGKEESISYVAILCHQVFNAMVLVLIISMIIALAIRDWISGGVIAFVVFVNVFVGFIQEVKAEKTMGSLRNLTSASAVVIRENGQTTTINAVDVVPGDIVSIKVGDTIPADLRLIESMNLETDEALLTGESLPVTKNHKDVYDTEESIPVGDRLNMAYSSSIVTKGRATGITVATGLHTEIGKIASSLQSSDDDLIVKKRPGVSYFEIVWRSTLNIIMNVLGTNVGTPLQRKLSWLAIILFGIAVLFAIVVMATQKMDVNRSVAIYAICVALSMIPSSLIVVLTITMAIGAQVMVTKNVIVRKLDSLEALGGIDDICSDKTGTLTMGKMIARKLWIPSVGTFSVTNSTEVYNPEVGEVGLVDSSPKQISDSDEETQFKAFDKSQSPFLFKRWMDAATLANISTIQPTEKDLGTVWEAQGDATEIAINVFCTRLDSTRDKLISERSLEHFAEFSFDSSIKRMSSIYGTSSVDAMIYTKGAVERILDICDFKYGSNDLDSKEPLTSAHKKEIEENMNILSSEGLRVLAFAERNVNCTKININNRDEVETGLTFLGLIGIYDPPRPETRGSVKLCHKAGINVHMLTGDMLGTARAIAQEVGILPHNLYHYSGDVIKAMCMTATEFDHLSDQEIDDLPVLPLVIARCAPQTKVRMIEALHRRKKFCAMTGDGVNDSPSLKKADVGIAMGLNGSDVAKDASDIILTDDNFASILHAIEEGRRMSSNIQKFVLQLLAENVAQALYLIVGLAFFDDSGFSVFPLSPVETLWIIVVTSCFPAMGLGQEKASDDILSVPPNNRIFTRSVIIDMFVYGVWMAACCMAVFVIVVFGKGDGNLGYSCNENSGSNCGLVFEGRSAAFSTFTWCALFLAWECIHMKNSFFNMRPDSEDPWYVTLARDLWDNQFLFWSIIGAFISVFPVIYIPVINDKVFLHGPIGYEWGVSIAFTVCFFAGCEAWKFFKRRFYRKVLPQRSHLEDYDPFSAYSSFSVDKVA</sequence>
<feature type="transmembrane region" description="Helical" evidence="24">
    <location>
        <begin position="1053"/>
        <end position="1074"/>
    </location>
</feature>
<feature type="transmembrane region" description="Helical" evidence="24">
    <location>
        <begin position="879"/>
        <end position="901"/>
    </location>
</feature>
<dbReference type="FunFam" id="3.40.50.1000:FF:000047">
    <property type="entry name" value="Sodium P-type ATPase"/>
    <property type="match status" value="1"/>
</dbReference>
<evidence type="ECO:0000256" key="2">
    <source>
        <dbReference type="ARBA" id="ARBA00004651"/>
    </source>
</evidence>
<evidence type="ECO:0000256" key="14">
    <source>
        <dbReference type="ARBA" id="ARBA00022989"/>
    </source>
</evidence>
<evidence type="ECO:0000256" key="24">
    <source>
        <dbReference type="SAM" id="Phobius"/>
    </source>
</evidence>
<dbReference type="EMBL" id="CP076750">
    <property type="protein sequence ID" value="QWW23704.1"/>
    <property type="molecule type" value="Genomic_DNA"/>
</dbReference>
<keyword evidence="13" id="KW-1278">Translocase</keyword>
<evidence type="ECO:0000256" key="8">
    <source>
        <dbReference type="ARBA" id="ARBA00022723"/>
    </source>
</evidence>
<protein>
    <recommendedName>
        <fullName evidence="20">P-type Na(+) transporter</fullName>
        <ecNumber evidence="20">7.2.2.3</ecNumber>
    </recommendedName>
</protein>
<keyword evidence="9" id="KW-0547">Nucleotide-binding</keyword>
<dbReference type="FunFam" id="1.20.1110.10:FF:000015">
    <property type="entry name" value="Sodium ion P-type ATPase"/>
    <property type="match status" value="1"/>
</dbReference>
<dbReference type="Pfam" id="PF13246">
    <property type="entry name" value="Cation_ATPase"/>
    <property type="match status" value="1"/>
</dbReference>
<proteinExistence type="inferred from homology"/>
<evidence type="ECO:0000256" key="10">
    <source>
        <dbReference type="ARBA" id="ARBA00022840"/>
    </source>
</evidence>
<keyword evidence="3" id="KW-0813">Transport</keyword>
<keyword evidence="12" id="KW-0630">Potassium</keyword>
<dbReference type="InterPro" id="IPR023299">
    <property type="entry name" value="ATPase_P-typ_cyto_dom_N"/>
</dbReference>
<keyword evidence="18" id="KW-0739">Sodium transport</keyword>
<keyword evidence="15" id="KW-0915">Sodium</keyword>
<dbReference type="InterPro" id="IPR059000">
    <property type="entry name" value="ATPase_P-type_domA"/>
</dbReference>
<keyword evidence="14 24" id="KW-1133">Transmembrane helix</keyword>
<feature type="transmembrane region" description="Helical" evidence="24">
    <location>
        <begin position="1086"/>
        <end position="1105"/>
    </location>
</feature>
<evidence type="ECO:0000256" key="19">
    <source>
        <dbReference type="ARBA" id="ARBA00035017"/>
    </source>
</evidence>
<evidence type="ECO:0000256" key="22">
    <source>
        <dbReference type="ARBA" id="ARBA00049499"/>
    </source>
</evidence>
<dbReference type="GO" id="GO:0005886">
    <property type="term" value="C:plasma membrane"/>
    <property type="evidence" value="ECO:0007669"/>
    <property type="project" value="UniProtKB-SubCell"/>
</dbReference>
<dbReference type="Pfam" id="PF00689">
    <property type="entry name" value="Cation_ATPase_C"/>
    <property type="match status" value="1"/>
</dbReference>
<feature type="transmembrane region" description="Helical" evidence="24">
    <location>
        <begin position="387"/>
        <end position="407"/>
    </location>
</feature>
<dbReference type="NCBIfam" id="TIGR01494">
    <property type="entry name" value="ATPase_P-type"/>
    <property type="match status" value="3"/>
</dbReference>
<feature type="transmembrane region" description="Helical" evidence="24">
    <location>
        <begin position="192"/>
        <end position="211"/>
    </location>
</feature>
<dbReference type="NCBIfam" id="TIGR01523">
    <property type="entry name" value="ATPase-IID_K-Na"/>
    <property type="match status" value="1"/>
</dbReference>
<dbReference type="SFLD" id="SFLDG00002">
    <property type="entry name" value="C1.7:_P-type_atpase_like"/>
    <property type="match status" value="1"/>
</dbReference>
<dbReference type="InterPro" id="IPR008250">
    <property type="entry name" value="ATPase_P-typ_transduc_dom_A_sf"/>
</dbReference>
<comment type="cofactor">
    <cofactor evidence="1">
        <name>Mg(2+)</name>
        <dbReference type="ChEBI" id="CHEBI:18420"/>
    </cofactor>
</comment>
<dbReference type="InterPro" id="IPR004014">
    <property type="entry name" value="ATPase_P-typ_cation-transptr_N"/>
</dbReference>
<evidence type="ECO:0000256" key="1">
    <source>
        <dbReference type="ARBA" id="ARBA00001946"/>
    </source>
</evidence>
<dbReference type="SUPFAM" id="SSF81660">
    <property type="entry name" value="Metal cation-transporting ATPase, ATP-binding domain N"/>
    <property type="match status" value="1"/>
</dbReference>
<dbReference type="Proteomes" id="UP000825438">
    <property type="component" value="Chromosome II"/>
</dbReference>